<dbReference type="RefSeq" id="WP_089086210.1">
    <property type="nucleotide sequence ID" value="NZ_AP018823.1"/>
</dbReference>
<evidence type="ECO:0000256" key="5">
    <source>
        <dbReference type="SAM" id="Phobius"/>
    </source>
</evidence>
<sequence length="146" mass="15336">MTPTLWLIGALLALMAEFMSGTFYLLVIAVALAAGGIASLLGGSEALCWTLASLGGMAGVLAVSRWRKRQPAAPQPSKAVLDDPDIGQLVRVISRIDSQNLRVHYRGTEWQARAEDASTLAAGDSAAIAGRDGNVLLLTTSSKESR</sequence>
<dbReference type="GO" id="GO:0006508">
    <property type="term" value="P:proteolysis"/>
    <property type="evidence" value="ECO:0007669"/>
    <property type="project" value="UniProtKB-KW"/>
</dbReference>
<dbReference type="EMBL" id="AP018823">
    <property type="protein sequence ID" value="BBF85920.1"/>
    <property type="molecule type" value="Genomic_DNA"/>
</dbReference>
<keyword evidence="8" id="KW-1185">Reference proteome</keyword>
<reference evidence="8" key="1">
    <citation type="journal article" date="2017" name="Biotechnol. Biofuels">
        <title>Evaluation of environmental bacterial communities as a factor affecting the growth of duckweed Lemna minor.</title>
        <authorList>
            <person name="Ishizawa H."/>
            <person name="Kuroda M."/>
            <person name="Morikawa M."/>
            <person name="Ike M."/>
        </authorList>
    </citation>
    <scope>NUCLEOTIDE SEQUENCE [LARGE SCALE GENOMIC DNA]</scope>
    <source>
        <strain evidence="8">H3</strain>
    </source>
</reference>
<dbReference type="AlphaFoldDB" id="A0A3G9GDH7"/>
<evidence type="ECO:0000259" key="6">
    <source>
        <dbReference type="Pfam" id="PF01957"/>
    </source>
</evidence>
<accession>A0A3G9GDH7</accession>
<name>A0A3G9GDH7_9NEIS</name>
<keyword evidence="7" id="KW-0378">Hydrolase</keyword>
<dbReference type="OrthoDB" id="5654021at2"/>
<evidence type="ECO:0000256" key="4">
    <source>
        <dbReference type="ARBA" id="ARBA00023136"/>
    </source>
</evidence>
<dbReference type="InterPro" id="IPR002810">
    <property type="entry name" value="NfeD-like_C"/>
</dbReference>
<keyword evidence="7" id="KW-0645">Protease</keyword>
<reference evidence="8" key="3">
    <citation type="journal article" date="2017" name="Plant Physiol. Biochem.">
        <title>Differential oxidative and antioxidative response of duckweed Lemna minor toward plant growth promoting/inhibiting bacteria.</title>
        <authorList>
            <person name="Ishizawa H."/>
            <person name="Kuroda M."/>
            <person name="Morikawa M."/>
            <person name="Ike M."/>
        </authorList>
    </citation>
    <scope>NUCLEOTIDE SEQUENCE [LARGE SCALE GENOMIC DNA]</scope>
    <source>
        <strain evidence="8">H3</strain>
    </source>
</reference>
<evidence type="ECO:0000313" key="7">
    <source>
        <dbReference type="EMBL" id="BBF85920.1"/>
    </source>
</evidence>
<proteinExistence type="predicted"/>
<keyword evidence="2 5" id="KW-0812">Transmembrane</keyword>
<keyword evidence="3 5" id="KW-1133">Transmembrane helix</keyword>
<dbReference type="GO" id="GO:0005886">
    <property type="term" value="C:plasma membrane"/>
    <property type="evidence" value="ECO:0007669"/>
    <property type="project" value="TreeGrafter"/>
</dbReference>
<dbReference type="InterPro" id="IPR012340">
    <property type="entry name" value="NA-bd_OB-fold"/>
</dbReference>
<feature type="transmembrane region" description="Helical" evidence="5">
    <location>
        <begin position="43"/>
        <end position="63"/>
    </location>
</feature>
<dbReference type="Gene3D" id="2.40.50.140">
    <property type="entry name" value="Nucleic acid-binding proteins"/>
    <property type="match status" value="1"/>
</dbReference>
<dbReference type="PANTHER" id="PTHR33507:SF3">
    <property type="entry name" value="INNER MEMBRANE PROTEIN YBBJ"/>
    <property type="match status" value="1"/>
</dbReference>
<dbReference type="Proteomes" id="UP000198290">
    <property type="component" value="Chromosome"/>
</dbReference>
<keyword evidence="4 5" id="KW-0472">Membrane</keyword>
<dbReference type="GO" id="GO:0008233">
    <property type="term" value="F:peptidase activity"/>
    <property type="evidence" value="ECO:0007669"/>
    <property type="project" value="UniProtKB-KW"/>
</dbReference>
<protein>
    <submittedName>
        <fullName evidence="7">Putative activity regulator of membrane protease YbbK</fullName>
    </submittedName>
</protein>
<gene>
    <name evidence="7" type="ORF">DLM_2305</name>
</gene>
<dbReference type="KEGG" id="amah:DLM_2305"/>
<dbReference type="InterPro" id="IPR052165">
    <property type="entry name" value="Membrane_assoc_protease"/>
</dbReference>
<reference evidence="7 8" key="2">
    <citation type="journal article" date="2017" name="Genome Announc.">
        <title>Draft genome sequence of Aquitalea magnusonii strain H3, a plant growth-promoting bacterium of duckweed Lemna minor.</title>
        <authorList>
            <person name="Ishizawa H."/>
            <person name="Kuroda M."/>
            <person name="Ike M."/>
        </authorList>
    </citation>
    <scope>NUCLEOTIDE SEQUENCE [LARGE SCALE GENOMIC DNA]</scope>
    <source>
        <strain evidence="7 8">H3</strain>
    </source>
</reference>
<evidence type="ECO:0000256" key="2">
    <source>
        <dbReference type="ARBA" id="ARBA00022692"/>
    </source>
</evidence>
<organism evidence="7 8">
    <name type="scientific">Aquitalea magnusonii</name>
    <dbReference type="NCBI Taxonomy" id="332411"/>
    <lineage>
        <taxon>Bacteria</taxon>
        <taxon>Pseudomonadati</taxon>
        <taxon>Pseudomonadota</taxon>
        <taxon>Betaproteobacteria</taxon>
        <taxon>Neisseriales</taxon>
        <taxon>Chromobacteriaceae</taxon>
        <taxon>Aquitalea</taxon>
    </lineage>
</organism>
<dbReference type="PANTHER" id="PTHR33507">
    <property type="entry name" value="INNER MEMBRANE PROTEIN YBBJ"/>
    <property type="match status" value="1"/>
</dbReference>
<evidence type="ECO:0000256" key="3">
    <source>
        <dbReference type="ARBA" id="ARBA00022989"/>
    </source>
</evidence>
<comment type="subcellular location">
    <subcellularLocation>
        <location evidence="1">Membrane</location>
        <topology evidence="1">Multi-pass membrane protein</topology>
    </subcellularLocation>
</comment>
<feature type="domain" description="NfeD-like C-terminal" evidence="6">
    <location>
        <begin position="84"/>
        <end position="137"/>
    </location>
</feature>
<dbReference type="Pfam" id="PF01957">
    <property type="entry name" value="NfeD"/>
    <property type="match status" value="1"/>
</dbReference>
<evidence type="ECO:0000313" key="8">
    <source>
        <dbReference type="Proteomes" id="UP000198290"/>
    </source>
</evidence>
<evidence type="ECO:0000256" key="1">
    <source>
        <dbReference type="ARBA" id="ARBA00004141"/>
    </source>
</evidence>
<dbReference type="STRING" id="332411.VI06_02140"/>